<keyword evidence="1" id="KW-1133">Transmembrane helix</keyword>
<reference evidence="2 3" key="1">
    <citation type="submission" date="2020-03" db="EMBL/GenBank/DDBJ databases">
        <title>Salinimicrobium sp. nov, isolated from SCS.</title>
        <authorList>
            <person name="Cao W.R."/>
        </authorList>
    </citation>
    <scope>NUCLEOTIDE SEQUENCE [LARGE SCALE GENOMIC DNA]</scope>
    <source>
        <strain evidence="3">J15B91</strain>
    </source>
</reference>
<dbReference type="EMBL" id="JAAVJR010001455">
    <property type="protein sequence ID" value="NJW55711.1"/>
    <property type="molecule type" value="Genomic_DNA"/>
</dbReference>
<feature type="non-terminal residue" evidence="2">
    <location>
        <position position="84"/>
    </location>
</feature>
<dbReference type="Proteomes" id="UP000703674">
    <property type="component" value="Unassembled WGS sequence"/>
</dbReference>
<sequence length="84" mass="9113">MPQGKHILPIIVFAQFCCTSLWFAGNAVMDDLLIVFDLEITALGHLTSAVQVGFICGTLIFALLTIADRFSPSKVFFYCAVIGA</sequence>
<gene>
    <name evidence="2" type="ORF">HC175_22610</name>
</gene>
<proteinExistence type="predicted"/>
<name>A0ABX1D930_9FLAO</name>
<comment type="caution">
    <text evidence="2">The sequence shown here is derived from an EMBL/GenBank/DDBJ whole genome shotgun (WGS) entry which is preliminary data.</text>
</comment>
<evidence type="ECO:0000256" key="1">
    <source>
        <dbReference type="SAM" id="Phobius"/>
    </source>
</evidence>
<accession>A0ABX1D930</accession>
<feature type="transmembrane region" description="Helical" evidence="1">
    <location>
        <begin position="49"/>
        <end position="67"/>
    </location>
</feature>
<organism evidence="2 3">
    <name type="scientific">Salinimicrobium oceani</name>
    <dbReference type="NCBI Taxonomy" id="2722702"/>
    <lineage>
        <taxon>Bacteria</taxon>
        <taxon>Pseudomonadati</taxon>
        <taxon>Bacteroidota</taxon>
        <taxon>Flavobacteriia</taxon>
        <taxon>Flavobacteriales</taxon>
        <taxon>Flavobacteriaceae</taxon>
        <taxon>Salinimicrobium</taxon>
    </lineage>
</organism>
<keyword evidence="1" id="KW-0812">Transmembrane</keyword>
<evidence type="ECO:0000313" key="2">
    <source>
        <dbReference type="EMBL" id="NJW55711.1"/>
    </source>
</evidence>
<protein>
    <submittedName>
        <fullName evidence="2">MFS transporter</fullName>
    </submittedName>
</protein>
<keyword evidence="3" id="KW-1185">Reference proteome</keyword>
<evidence type="ECO:0000313" key="3">
    <source>
        <dbReference type="Proteomes" id="UP000703674"/>
    </source>
</evidence>
<dbReference type="SUPFAM" id="SSF103473">
    <property type="entry name" value="MFS general substrate transporter"/>
    <property type="match status" value="1"/>
</dbReference>
<dbReference type="InterPro" id="IPR036259">
    <property type="entry name" value="MFS_trans_sf"/>
</dbReference>
<feature type="transmembrane region" description="Helical" evidence="1">
    <location>
        <begin position="7"/>
        <end position="29"/>
    </location>
</feature>
<keyword evidence="1" id="KW-0472">Membrane</keyword>